<name>A0ABU9LIG6_9BACL</name>
<dbReference type="Gene3D" id="3.20.20.140">
    <property type="entry name" value="Metal-dependent hydrolases"/>
    <property type="match status" value="1"/>
</dbReference>
<reference evidence="12 13" key="1">
    <citation type="submission" date="2024-04" db="EMBL/GenBank/DDBJ databases">
        <authorList>
            <person name="Wu Y.S."/>
            <person name="Zhang L."/>
        </authorList>
    </citation>
    <scope>NUCLEOTIDE SEQUENCE [LARGE SCALE GENOMIC DNA]</scope>
    <source>
        <strain evidence="12 13">KG-01</strain>
    </source>
</reference>
<dbReference type="InterPro" id="IPR004365">
    <property type="entry name" value="NA-bd_OB_tRNA"/>
</dbReference>
<dbReference type="InterPro" id="IPR029460">
    <property type="entry name" value="DNAPol_HHH"/>
</dbReference>
<dbReference type="Pfam" id="PF01336">
    <property type="entry name" value="tRNA_anti-codon"/>
    <property type="match status" value="1"/>
</dbReference>
<dbReference type="NCBIfam" id="TIGR00594">
    <property type="entry name" value="polc"/>
    <property type="match status" value="1"/>
</dbReference>
<dbReference type="InterPro" id="IPR012340">
    <property type="entry name" value="NA-bd_OB-fold"/>
</dbReference>
<dbReference type="InterPro" id="IPR004805">
    <property type="entry name" value="DnaE2/DnaE/PolC"/>
</dbReference>
<dbReference type="Pfam" id="PF14579">
    <property type="entry name" value="HHH_6"/>
    <property type="match status" value="1"/>
</dbReference>
<keyword evidence="8" id="KW-0239">DNA-directed DNA polymerase</keyword>
<dbReference type="PANTHER" id="PTHR32294">
    <property type="entry name" value="DNA POLYMERASE III SUBUNIT ALPHA"/>
    <property type="match status" value="1"/>
</dbReference>
<comment type="catalytic activity">
    <reaction evidence="10">
        <text>DNA(n) + a 2'-deoxyribonucleoside 5'-triphosphate = DNA(n+1) + diphosphate</text>
        <dbReference type="Rhea" id="RHEA:22508"/>
        <dbReference type="Rhea" id="RHEA-COMP:17339"/>
        <dbReference type="Rhea" id="RHEA-COMP:17340"/>
        <dbReference type="ChEBI" id="CHEBI:33019"/>
        <dbReference type="ChEBI" id="CHEBI:61560"/>
        <dbReference type="ChEBI" id="CHEBI:173112"/>
        <dbReference type="EC" id="2.7.7.7"/>
    </reaction>
</comment>
<keyword evidence="6 12" id="KW-0548">Nucleotidyltransferase</keyword>
<keyword evidence="13" id="KW-1185">Reference proteome</keyword>
<organism evidence="12 13">
    <name type="scientific">Kurthia gibsonii</name>
    <dbReference type="NCBI Taxonomy" id="33946"/>
    <lineage>
        <taxon>Bacteria</taxon>
        <taxon>Bacillati</taxon>
        <taxon>Bacillota</taxon>
        <taxon>Bacilli</taxon>
        <taxon>Bacillales</taxon>
        <taxon>Caryophanaceae</taxon>
        <taxon>Kurthia</taxon>
    </lineage>
</organism>
<dbReference type="Pfam" id="PF07733">
    <property type="entry name" value="DNA_pol3_alpha"/>
    <property type="match status" value="1"/>
</dbReference>
<dbReference type="EMBL" id="JBCEWA010000002">
    <property type="protein sequence ID" value="MEL5987484.1"/>
    <property type="molecule type" value="Genomic_DNA"/>
</dbReference>
<protein>
    <recommendedName>
        <fullName evidence="4">DNA polymerase III subunit alpha</fullName>
        <ecNumber evidence="3">2.7.7.7</ecNumber>
    </recommendedName>
</protein>
<comment type="similarity">
    <text evidence="2">Belongs to the DNA polymerase type-C family. DnaE subfamily.</text>
</comment>
<comment type="caution">
    <text evidence="12">The sequence shown here is derived from an EMBL/GenBank/DDBJ whole genome shotgun (WGS) entry which is preliminary data.</text>
</comment>
<dbReference type="Pfam" id="PF02811">
    <property type="entry name" value="PHP"/>
    <property type="match status" value="1"/>
</dbReference>
<evidence type="ECO:0000256" key="2">
    <source>
        <dbReference type="ARBA" id="ARBA00009496"/>
    </source>
</evidence>
<evidence type="ECO:0000259" key="11">
    <source>
        <dbReference type="SMART" id="SM00481"/>
    </source>
</evidence>
<evidence type="ECO:0000256" key="7">
    <source>
        <dbReference type="ARBA" id="ARBA00022705"/>
    </source>
</evidence>
<dbReference type="NCBIfam" id="NF004226">
    <property type="entry name" value="PRK05673.1"/>
    <property type="match status" value="1"/>
</dbReference>
<dbReference type="Gene3D" id="1.10.150.870">
    <property type="match status" value="1"/>
</dbReference>
<gene>
    <name evidence="12" type="primary">dnaE</name>
    <name evidence="12" type="ORF">AAF454_03465</name>
</gene>
<comment type="subcellular location">
    <subcellularLocation>
        <location evidence="1">Cytoplasm</location>
    </subcellularLocation>
</comment>
<dbReference type="Proteomes" id="UP001398420">
    <property type="component" value="Unassembled WGS sequence"/>
</dbReference>
<dbReference type="GO" id="GO:0003887">
    <property type="term" value="F:DNA-directed DNA polymerase activity"/>
    <property type="evidence" value="ECO:0007669"/>
    <property type="project" value="UniProtKB-EC"/>
</dbReference>
<evidence type="ECO:0000256" key="5">
    <source>
        <dbReference type="ARBA" id="ARBA00022679"/>
    </source>
</evidence>
<evidence type="ECO:0000313" key="13">
    <source>
        <dbReference type="Proteomes" id="UP001398420"/>
    </source>
</evidence>
<dbReference type="PANTHER" id="PTHR32294:SF0">
    <property type="entry name" value="DNA POLYMERASE III SUBUNIT ALPHA"/>
    <property type="match status" value="1"/>
</dbReference>
<accession>A0ABU9LIG6</accession>
<dbReference type="InterPro" id="IPR004013">
    <property type="entry name" value="PHP_dom"/>
</dbReference>
<dbReference type="Gene3D" id="2.40.50.140">
    <property type="entry name" value="Nucleic acid-binding proteins"/>
    <property type="match status" value="1"/>
</dbReference>
<dbReference type="Pfam" id="PF17657">
    <property type="entry name" value="DNA_pol3_finger"/>
    <property type="match status" value="1"/>
</dbReference>
<dbReference type="InterPro" id="IPR003141">
    <property type="entry name" value="Pol/His_phosphatase_N"/>
</dbReference>
<sequence>MDAHFPQIVTSASMLDSIVKIEELSAALQSYEHATVAITDRKLYGLLHFNQVMKKAHIQPVLGLTVDLVCQENLTIPLVLYAANQQGYQHLIKISSAISLREQEDLPLKWLLGYQKGLIVMLPVAMTHHCDEVIQMVQQLHEQLEYFYLGIERANGIIHEQESLWRDVAQSEKLKVMATQRVHFLNEEDVEAYTVAKAIQQGVRVEDREPLNPIERAHYLPTMLQLKEWFQDVPEWLDTTTEVLNQCKVELTYEQHYMPKFQPLEEGKTAEVLLAEQCKKGLQERGFTGQQIYEERLQYELRVINDMGYADYFLIVADYIAFARSKRILTGPGRGSSASSLVAYCLRITNVDPIQYDLLFERFLNPARITLPDIDVDFADAKRQEVIEYVAKKYGASHTAQIITFGTLSAKAVARDVARVLGFTMEEMAQISALIPSKPGTMLRDAEPAFEQWIGTDEHKVKWLQIAKRLEGLPRNASTHAAGVILSPIALPEIVPIEKGSDDIYMTQWPMKEVEAVGLLKMDFLGLRNLSILDHIRYLIYAGERRVLDFEKIPLDDVRTYQLLQQGDTTGVFQLESAGMRQALKEVYPTSFLDLVAVNALYRPGPMDFIPVYSRRKHGQEQAVLPHPILAPILNETYGVIVYQEQIMRIASVFAGFTLGEADVLRRAVSKKEKNILDQERQHFVQGALQNGYAKNVANEVYDLIVRFANYGFPKSHAVAYSLITYQMAYLKANFAPYFYAALLTSVMGDREKQLKILQEVRAKGIPLLRPSIQKSGKSYRVENGSIRLALGAIRGVPQTFLKKLQQMQQEKKEWKSIFDMALSISAQHFKEKTIEALIKAGALDDFEQDRQTLLATVSRAENLAKLYAPDEETTVLYDTRIYGVPKHAEAEPMIEKEKLQGEKEVLGFYISKHPVEQLKAKMVQPVVPIHRVSSIKIGATIQVIAAVQNIKVIRTKNGEQMAFLTIEDETGALSVTIFPKVFEQIKSLLEEDSILYVEGKVESRQQQIQLIAQKIQDVKSL</sequence>
<evidence type="ECO:0000256" key="3">
    <source>
        <dbReference type="ARBA" id="ARBA00012417"/>
    </source>
</evidence>
<dbReference type="InterPro" id="IPR011708">
    <property type="entry name" value="DNA_pol3_alpha_NTPase_dom"/>
</dbReference>
<evidence type="ECO:0000313" key="12">
    <source>
        <dbReference type="EMBL" id="MEL5987484.1"/>
    </source>
</evidence>
<evidence type="ECO:0000256" key="10">
    <source>
        <dbReference type="ARBA" id="ARBA00049244"/>
    </source>
</evidence>
<comment type="function">
    <text evidence="9">DNA polymerase III is a complex, multichain enzyme responsible for most of the replicative synthesis in bacteria. This DNA polymerase also exhibits 3' to 5' exonuclease activity. The alpha chain is the DNA polymerase.</text>
</comment>
<evidence type="ECO:0000256" key="8">
    <source>
        <dbReference type="ARBA" id="ARBA00022932"/>
    </source>
</evidence>
<dbReference type="InterPro" id="IPR040982">
    <property type="entry name" value="DNA_pol3_finger"/>
</dbReference>
<evidence type="ECO:0000256" key="9">
    <source>
        <dbReference type="ARBA" id="ARBA00025611"/>
    </source>
</evidence>
<dbReference type="Gene3D" id="1.10.10.1600">
    <property type="entry name" value="Bacterial DNA polymerase III alpha subunit, thumb domain"/>
    <property type="match status" value="1"/>
</dbReference>
<evidence type="ECO:0000256" key="6">
    <source>
        <dbReference type="ARBA" id="ARBA00022695"/>
    </source>
</evidence>
<keyword evidence="7" id="KW-0235">DNA replication</keyword>
<dbReference type="CDD" id="cd04485">
    <property type="entry name" value="DnaE_OBF"/>
    <property type="match status" value="1"/>
</dbReference>
<proteinExistence type="inferred from homology"/>
<feature type="domain" description="Polymerase/histidinol phosphatase N-terminal" evidence="11">
    <location>
        <begin position="3"/>
        <end position="70"/>
    </location>
</feature>
<evidence type="ECO:0000256" key="1">
    <source>
        <dbReference type="ARBA" id="ARBA00004496"/>
    </source>
</evidence>
<evidence type="ECO:0000256" key="4">
    <source>
        <dbReference type="ARBA" id="ARBA00019114"/>
    </source>
</evidence>
<dbReference type="SMART" id="SM00481">
    <property type="entry name" value="POLIIIAc"/>
    <property type="match status" value="1"/>
</dbReference>
<dbReference type="EC" id="2.7.7.7" evidence="3"/>
<keyword evidence="5 12" id="KW-0808">Transferase</keyword>
<dbReference type="InterPro" id="IPR041931">
    <property type="entry name" value="DNA_pol3_alpha_thumb_dom"/>
</dbReference>
<dbReference type="RefSeq" id="WP_121177872.1">
    <property type="nucleotide sequence ID" value="NZ_JBCEWA010000002.1"/>
</dbReference>
<dbReference type="SUPFAM" id="SSF50249">
    <property type="entry name" value="Nucleic acid-binding proteins"/>
    <property type="match status" value="1"/>
</dbReference>